<organism evidence="1 2">
    <name type="scientific">Vallitalea maricola</name>
    <dbReference type="NCBI Taxonomy" id="3074433"/>
    <lineage>
        <taxon>Bacteria</taxon>
        <taxon>Bacillati</taxon>
        <taxon>Bacillota</taxon>
        <taxon>Clostridia</taxon>
        <taxon>Lachnospirales</taxon>
        <taxon>Vallitaleaceae</taxon>
        <taxon>Vallitalea</taxon>
    </lineage>
</organism>
<sequence>MYNNPNFYKDKDDHFAINIGDGPYKILQLTDLHFGFGILSRKQDKLGMDAVTKLVERSKPDLIILTGDSIFPFIFKSGTRNNIKQARRLVGFMDSFEIPYAFLFGNHDIEMGSKGNKNQISDIIINGRYSVFAKGKKELTGEGNYIIKLIDKREKVLMALVILDSNMYGEGWFFSGFDCIHKEQTEWCMDELSRLKKQNENLKALAFFHMPLPEFKDAYEKMKLGDKSVEYNFGSIGESNDYFGISKNNYSFFEKAVDNGIIKGIFCGHDHLNTLSLTYQGVMMTYGMSIDFLAYKNIRKRYTQRGGTLITIDNDGLFEVKPVPLTTVVSDFVRGKVSNINTNG</sequence>
<dbReference type="EMBL" id="BTPU01000013">
    <property type="protein sequence ID" value="GMQ61771.1"/>
    <property type="molecule type" value="Genomic_DNA"/>
</dbReference>
<name>A0ACB5UGA0_9FIRM</name>
<evidence type="ECO:0000313" key="2">
    <source>
        <dbReference type="Proteomes" id="UP001374599"/>
    </source>
</evidence>
<accession>A0ACB5UGA0</accession>
<reference evidence="1" key="1">
    <citation type="submission" date="2023-09" db="EMBL/GenBank/DDBJ databases">
        <title>Vallitalea sediminicola and Vallitalea maricola sp. nov., anaerobic bacteria isolated from marine sediment.</title>
        <authorList>
            <person name="Hirano S."/>
            <person name="Maeda A."/>
            <person name="Terahara T."/>
            <person name="Mori K."/>
            <person name="Hamada M."/>
            <person name="Matsumoto R."/>
            <person name="Kobayashi T."/>
        </authorList>
    </citation>
    <scope>NUCLEOTIDE SEQUENCE</scope>
    <source>
        <strain evidence="1">AN17-2</strain>
    </source>
</reference>
<proteinExistence type="predicted"/>
<gene>
    <name evidence="1" type="ORF">AN2V17_10000</name>
</gene>
<protein>
    <submittedName>
        <fullName evidence="1">Uncharacterized protein</fullName>
    </submittedName>
</protein>
<comment type="caution">
    <text evidence="1">The sequence shown here is derived from an EMBL/GenBank/DDBJ whole genome shotgun (WGS) entry which is preliminary data.</text>
</comment>
<dbReference type="Proteomes" id="UP001374599">
    <property type="component" value="Unassembled WGS sequence"/>
</dbReference>
<keyword evidence="2" id="KW-1185">Reference proteome</keyword>
<evidence type="ECO:0000313" key="1">
    <source>
        <dbReference type="EMBL" id="GMQ61771.1"/>
    </source>
</evidence>